<gene>
    <name evidence="2" type="ORF">H9710_08935</name>
</gene>
<proteinExistence type="predicted"/>
<feature type="domain" description="N-acetyltransferase" evidence="1">
    <location>
        <begin position="1"/>
        <end position="166"/>
    </location>
</feature>
<sequence>MLLIPLWDVDLDKAYELQRSFPPEENGFVNAAYGMTREEFAQYVEMQKGYSQGRGLPEGYVPCTVYVLVDDQNNYVGLFSLRHCLNDALRQGAGHIGYGIRSEYRGRGYASAGLRLLLREAWKIVPEEEIYLSVHKDNPASLQVQKNNGATIHHEDAQQYYTRIRR</sequence>
<dbReference type="InterPro" id="IPR000182">
    <property type="entry name" value="GNAT_dom"/>
</dbReference>
<organism evidence="2 3">
    <name type="scientific">Candidatus Acutalibacter pullicola</name>
    <dbReference type="NCBI Taxonomy" id="2838417"/>
    <lineage>
        <taxon>Bacteria</taxon>
        <taxon>Bacillati</taxon>
        <taxon>Bacillota</taxon>
        <taxon>Clostridia</taxon>
        <taxon>Eubacteriales</taxon>
        <taxon>Acutalibacteraceae</taxon>
        <taxon>Acutalibacter</taxon>
    </lineage>
</organism>
<reference evidence="2" key="2">
    <citation type="submission" date="2021-04" db="EMBL/GenBank/DDBJ databases">
        <authorList>
            <person name="Gilroy R."/>
        </authorList>
    </citation>
    <scope>NUCLEOTIDE SEQUENCE</scope>
    <source>
        <strain evidence="2">CHK185-1770</strain>
    </source>
</reference>
<dbReference type="PROSITE" id="PS51186">
    <property type="entry name" value="GNAT"/>
    <property type="match status" value="1"/>
</dbReference>
<evidence type="ECO:0000259" key="1">
    <source>
        <dbReference type="PROSITE" id="PS51186"/>
    </source>
</evidence>
<dbReference type="GO" id="GO:0016747">
    <property type="term" value="F:acyltransferase activity, transferring groups other than amino-acyl groups"/>
    <property type="evidence" value="ECO:0007669"/>
    <property type="project" value="InterPro"/>
</dbReference>
<dbReference type="InterPro" id="IPR016181">
    <property type="entry name" value="Acyl_CoA_acyltransferase"/>
</dbReference>
<dbReference type="Gene3D" id="3.40.630.30">
    <property type="match status" value="1"/>
</dbReference>
<reference evidence="2" key="1">
    <citation type="journal article" date="2021" name="PeerJ">
        <title>Extensive microbial diversity within the chicken gut microbiome revealed by metagenomics and culture.</title>
        <authorList>
            <person name="Gilroy R."/>
            <person name="Ravi A."/>
            <person name="Getino M."/>
            <person name="Pursley I."/>
            <person name="Horton D.L."/>
            <person name="Alikhan N.F."/>
            <person name="Baker D."/>
            <person name="Gharbi K."/>
            <person name="Hall N."/>
            <person name="Watson M."/>
            <person name="Adriaenssens E.M."/>
            <person name="Foster-Nyarko E."/>
            <person name="Jarju S."/>
            <person name="Secka A."/>
            <person name="Antonio M."/>
            <person name="Oren A."/>
            <person name="Chaudhuri R.R."/>
            <person name="La Ragione R."/>
            <person name="Hildebrand F."/>
            <person name="Pallen M.J."/>
        </authorList>
    </citation>
    <scope>NUCLEOTIDE SEQUENCE</scope>
    <source>
        <strain evidence="2">CHK185-1770</strain>
    </source>
</reference>
<keyword evidence="2" id="KW-0012">Acyltransferase</keyword>
<dbReference type="EMBL" id="DWXG01000074">
    <property type="protein sequence ID" value="HJB98689.1"/>
    <property type="molecule type" value="Genomic_DNA"/>
</dbReference>
<evidence type="ECO:0000313" key="3">
    <source>
        <dbReference type="Proteomes" id="UP000826793"/>
    </source>
</evidence>
<keyword evidence="2" id="KW-0808">Transferase</keyword>
<dbReference type="PANTHER" id="PTHR39173">
    <property type="entry name" value="ACETYLTRANSFERASE"/>
    <property type="match status" value="1"/>
</dbReference>
<dbReference type="PANTHER" id="PTHR39173:SF1">
    <property type="entry name" value="ACETYLTRANSFERASE"/>
    <property type="match status" value="1"/>
</dbReference>
<dbReference type="Pfam" id="PF13302">
    <property type="entry name" value="Acetyltransf_3"/>
    <property type="match status" value="1"/>
</dbReference>
<dbReference type="SUPFAM" id="SSF55729">
    <property type="entry name" value="Acyl-CoA N-acyltransferases (Nat)"/>
    <property type="match status" value="1"/>
</dbReference>
<dbReference type="EC" id="2.3.1.-" evidence="2"/>
<comment type="caution">
    <text evidence="2">The sequence shown here is derived from an EMBL/GenBank/DDBJ whole genome shotgun (WGS) entry which is preliminary data.</text>
</comment>
<accession>A0A9D2MWE8</accession>
<dbReference type="Proteomes" id="UP000826793">
    <property type="component" value="Unassembled WGS sequence"/>
</dbReference>
<dbReference type="AlphaFoldDB" id="A0A9D2MWE8"/>
<protein>
    <submittedName>
        <fullName evidence="2">GNAT family N-acetyltransferase</fullName>
        <ecNumber evidence="2">2.3.1.-</ecNumber>
    </submittedName>
</protein>
<evidence type="ECO:0000313" key="2">
    <source>
        <dbReference type="EMBL" id="HJB98689.1"/>
    </source>
</evidence>
<name>A0A9D2MWE8_9FIRM</name>